<comment type="similarity">
    <text evidence="2">Belongs to the TamA family.</text>
</comment>
<dbReference type="PANTHER" id="PTHR12815">
    <property type="entry name" value="SORTING AND ASSEMBLY MACHINERY SAMM50 PROTEIN FAMILY MEMBER"/>
    <property type="match status" value="1"/>
</dbReference>
<evidence type="ECO:0000256" key="7">
    <source>
        <dbReference type="ARBA" id="ARBA00093548"/>
    </source>
</evidence>
<dbReference type="RefSeq" id="WP_062146119.1">
    <property type="nucleotide sequence ID" value="NZ_CP013002.1"/>
</dbReference>
<accession>A0A0P0NYR8</accession>
<protein>
    <recommendedName>
        <fullName evidence="3">Translocation and assembly module subunit TamA</fullName>
    </recommendedName>
    <alternativeName>
        <fullName evidence="6">Autotransporter assembly factor TamA</fullName>
    </alternativeName>
</protein>
<evidence type="ECO:0000256" key="3">
    <source>
        <dbReference type="ARBA" id="ARBA00015419"/>
    </source>
</evidence>
<dbReference type="STRING" id="69395.AQ619_07870"/>
<reference evidence="11 12" key="1">
    <citation type="submission" date="2015-10" db="EMBL/GenBank/DDBJ databases">
        <title>Conservation of the essential genome among Caulobacter and Brevundimonas species.</title>
        <authorList>
            <person name="Scott D."/>
            <person name="Ely B."/>
        </authorList>
    </citation>
    <scope>NUCLEOTIDE SEQUENCE [LARGE SCALE GENOMIC DNA]</scope>
    <source>
        <strain evidence="11 12">CB4</strain>
    </source>
</reference>
<evidence type="ECO:0000256" key="2">
    <source>
        <dbReference type="ARBA" id="ARBA00010248"/>
    </source>
</evidence>
<dbReference type="PANTHER" id="PTHR12815:SF42">
    <property type="entry name" value="BACTERIAL SURFACE ANTIGEN (D15) DOMAIN-CONTAINING PROTEIN"/>
    <property type="match status" value="1"/>
</dbReference>
<evidence type="ECO:0000313" key="12">
    <source>
        <dbReference type="Proteomes" id="UP000056905"/>
    </source>
</evidence>
<gene>
    <name evidence="11" type="ORF">AQ619_07870</name>
</gene>
<dbReference type="InterPro" id="IPR035243">
    <property type="entry name" value="TamA_POTRA_Dom_1"/>
</dbReference>
<dbReference type="GO" id="GO:0019867">
    <property type="term" value="C:outer membrane"/>
    <property type="evidence" value="ECO:0007669"/>
    <property type="project" value="InterPro"/>
</dbReference>
<evidence type="ECO:0000256" key="4">
    <source>
        <dbReference type="ARBA" id="ARBA00022452"/>
    </source>
</evidence>
<evidence type="ECO:0000259" key="9">
    <source>
        <dbReference type="Pfam" id="PF01103"/>
    </source>
</evidence>
<dbReference type="Pfam" id="PF17243">
    <property type="entry name" value="POTRA_TamA_1"/>
    <property type="match status" value="1"/>
</dbReference>
<dbReference type="Gene3D" id="3.10.20.310">
    <property type="entry name" value="membrane protein fhac"/>
    <property type="match status" value="1"/>
</dbReference>
<name>A0A0P0NYR8_9CAUL</name>
<evidence type="ECO:0000256" key="8">
    <source>
        <dbReference type="SAM" id="SignalP"/>
    </source>
</evidence>
<dbReference type="InterPro" id="IPR039910">
    <property type="entry name" value="D15-like"/>
</dbReference>
<sequence>MVRRRLALGIATAAWLLAGAAWADEPSATITGVEDKTLRDAILRVLSTSKAAPQSRAEARRRARDAGDDVVAVLRAEGYYAYAVEPDITEDEVPRGVVKVNPGPVFVLAEPKIIWQGAPPEDGVNKSALAAMRLTPGDPGRAAAILGAEGRVIAQVQQLGYADAAAEPREVIVDHADHTVRPTFNIVAGELTRLEGVEVVTKGRSNPDWVAQLVPWQAGDVYDPEHVAELERRLRDTAVYDSVSVSLAPRDKVRPGGLRPVVVNLTDRPERTVELGAGYSTSEGPGVDARLIRYNRLQRADTTTYTVRLAKLEKRVGGEVALPHWRRPQQTLKLNGAVFKETTDAYDETGATISADLTRRRKTTSYRTLGVALDLAQSQQLVTSNGAAVRETLNLATLTTLGAVAWDQSDSILDPTRGWRFEARAEPTTSFGDTTLAYLKAQVQGAAYFPFGADAGTVLAARVKVGAIFGALVSEIPASRRLFSGGGGSVRGYAYQAIGPRLADNTPQGGVSLVETSFEVRHRFTERWGGVAFVDAGAIGPERKPDTEDFRFGAGIGVRYDLGFGPIRADIAIPLGKRSGDPAFQIYISIGQSF</sequence>
<evidence type="ECO:0000259" key="10">
    <source>
        <dbReference type="Pfam" id="PF17243"/>
    </source>
</evidence>
<evidence type="ECO:0000313" key="11">
    <source>
        <dbReference type="EMBL" id="ALL13275.1"/>
    </source>
</evidence>
<keyword evidence="4" id="KW-1134">Transmembrane beta strand</keyword>
<feature type="chain" id="PRO_5006052534" description="Translocation and assembly module subunit TamA" evidence="8">
    <location>
        <begin position="24"/>
        <end position="594"/>
    </location>
</feature>
<evidence type="ECO:0000256" key="6">
    <source>
        <dbReference type="ARBA" id="ARBA00033063"/>
    </source>
</evidence>
<dbReference type="InterPro" id="IPR000184">
    <property type="entry name" value="Bac_surfAg_D15"/>
</dbReference>
<proteinExistence type="inferred from homology"/>
<keyword evidence="5" id="KW-0472">Membrane</keyword>
<evidence type="ECO:0000256" key="5">
    <source>
        <dbReference type="ARBA" id="ARBA00023136"/>
    </source>
</evidence>
<dbReference type="EMBL" id="CP013002">
    <property type="protein sequence ID" value="ALL13275.1"/>
    <property type="molecule type" value="Genomic_DNA"/>
</dbReference>
<organism evidence="11 12">
    <name type="scientific">Caulobacter henricii</name>
    <dbReference type="NCBI Taxonomy" id="69395"/>
    <lineage>
        <taxon>Bacteria</taxon>
        <taxon>Pseudomonadati</taxon>
        <taxon>Pseudomonadota</taxon>
        <taxon>Alphaproteobacteria</taxon>
        <taxon>Caulobacterales</taxon>
        <taxon>Caulobacteraceae</taxon>
        <taxon>Caulobacter</taxon>
    </lineage>
</organism>
<dbReference type="Pfam" id="PF01103">
    <property type="entry name" value="Omp85"/>
    <property type="match status" value="1"/>
</dbReference>
<keyword evidence="8" id="KW-0732">Signal</keyword>
<keyword evidence="12" id="KW-1185">Reference proteome</keyword>
<keyword evidence="4" id="KW-0812">Transmembrane</keyword>
<dbReference type="AlphaFoldDB" id="A0A0P0NYR8"/>
<comment type="subcellular location">
    <subcellularLocation>
        <location evidence="1">Cell outer membrane</location>
    </subcellularLocation>
</comment>
<dbReference type="OrthoDB" id="9769707at2"/>
<dbReference type="Proteomes" id="UP000056905">
    <property type="component" value="Chromosome"/>
</dbReference>
<feature type="domain" description="TamA POTRA" evidence="10">
    <location>
        <begin position="29"/>
        <end position="102"/>
    </location>
</feature>
<feature type="signal peptide" evidence="8">
    <location>
        <begin position="1"/>
        <end position="23"/>
    </location>
</feature>
<comment type="subunit">
    <text evidence="7">Interacts with TamB to form the translocation and assembly module (TAM).</text>
</comment>
<dbReference type="Gene3D" id="2.40.160.50">
    <property type="entry name" value="membrane protein fhac: a member of the omp85/tpsb transporter family"/>
    <property type="match status" value="1"/>
</dbReference>
<feature type="domain" description="Bacterial surface antigen (D15)" evidence="9">
    <location>
        <begin position="299"/>
        <end position="594"/>
    </location>
</feature>
<dbReference type="KEGG" id="chq:AQ619_07870"/>
<evidence type="ECO:0000256" key="1">
    <source>
        <dbReference type="ARBA" id="ARBA00004442"/>
    </source>
</evidence>